<name>A0A8J6ZM09_DESMC</name>
<feature type="domain" description="Putative restriction endonuclease" evidence="2">
    <location>
        <begin position="32"/>
        <end position="156"/>
    </location>
</feature>
<dbReference type="InterPro" id="IPR008538">
    <property type="entry name" value="Uma2"/>
</dbReference>
<keyword evidence="3" id="KW-0540">Nuclease</keyword>
<evidence type="ECO:0000313" key="4">
    <source>
        <dbReference type="Proteomes" id="UP000622533"/>
    </source>
</evidence>
<dbReference type="SUPFAM" id="SSF52980">
    <property type="entry name" value="Restriction endonuclease-like"/>
    <property type="match status" value="1"/>
</dbReference>
<dbReference type="InterPro" id="IPR012296">
    <property type="entry name" value="Nuclease_put_TT1808"/>
</dbReference>
<organism evidence="3 4">
    <name type="scientific">Desmonostoc muscorum LEGE 12446</name>
    <dbReference type="NCBI Taxonomy" id="1828758"/>
    <lineage>
        <taxon>Bacteria</taxon>
        <taxon>Bacillati</taxon>
        <taxon>Cyanobacteriota</taxon>
        <taxon>Cyanophyceae</taxon>
        <taxon>Nostocales</taxon>
        <taxon>Nostocaceae</taxon>
        <taxon>Desmonostoc</taxon>
    </lineage>
</organism>
<dbReference type="PANTHER" id="PTHR33352:SF3">
    <property type="entry name" value="SLR1612 PROTEIN"/>
    <property type="match status" value="1"/>
</dbReference>
<accession>A0A8J6ZM09</accession>
<dbReference type="Gene3D" id="3.90.1570.10">
    <property type="entry name" value="tt1808, chain A"/>
    <property type="match status" value="1"/>
</dbReference>
<sequence length="267" mass="31331">MLEYNLPRYLPSAEELPDSDETPVDNELQELIPGLLKAILLILWAERMDWFFGIDMGIYYHPDKPPIVPDGFLSLGVERFYDEELRPSYVLWDENVLPILVLEVVSQNYRKEYSTKLDEYAALGVLYYVIYSSRRRRKPHLEVHKLVNGRYELQEGNPVWLPEIGLGIGCERGNYCGVTREWMYWYDEQGQRYLTPAEQIKQEVQRAQQAQQRAQQETQRAQQEAQRAQQETQRAQQEAQRAQQAQQRVQQLTEQLRALGIDPDNVG</sequence>
<comment type="caution">
    <text evidence="3">The sequence shown here is derived from an EMBL/GenBank/DDBJ whole genome shotgun (WGS) entry which is preliminary data.</text>
</comment>
<evidence type="ECO:0000256" key="1">
    <source>
        <dbReference type="SAM" id="MobiDB-lite"/>
    </source>
</evidence>
<reference evidence="3" key="1">
    <citation type="submission" date="2020-10" db="EMBL/GenBank/DDBJ databases">
        <authorList>
            <person name="Castelo-Branco R."/>
            <person name="Eusebio N."/>
            <person name="Adriana R."/>
            <person name="Vieira A."/>
            <person name="Brugerolle De Fraissinette N."/>
            <person name="Rezende De Castro R."/>
            <person name="Schneider M.P."/>
            <person name="Vasconcelos V."/>
            <person name="Leao P.N."/>
        </authorList>
    </citation>
    <scope>NUCLEOTIDE SEQUENCE</scope>
    <source>
        <strain evidence="3">LEGE 12446</strain>
    </source>
</reference>
<dbReference type="EMBL" id="JADEXS010000215">
    <property type="protein sequence ID" value="MBE9023975.1"/>
    <property type="molecule type" value="Genomic_DNA"/>
</dbReference>
<keyword evidence="3" id="KW-0255">Endonuclease</keyword>
<dbReference type="CDD" id="cd06260">
    <property type="entry name" value="DUF820-like"/>
    <property type="match status" value="1"/>
</dbReference>
<dbReference type="PANTHER" id="PTHR33352">
    <property type="entry name" value="SLR1095 PROTEIN"/>
    <property type="match status" value="1"/>
</dbReference>
<dbReference type="Proteomes" id="UP000622533">
    <property type="component" value="Unassembled WGS sequence"/>
</dbReference>
<keyword evidence="3" id="KW-0378">Hydrolase</keyword>
<dbReference type="InterPro" id="IPR011335">
    <property type="entry name" value="Restrct_endonuc-II-like"/>
</dbReference>
<gene>
    <name evidence="3" type="ORF">IQ276_16535</name>
</gene>
<evidence type="ECO:0000259" key="2">
    <source>
        <dbReference type="Pfam" id="PF05685"/>
    </source>
</evidence>
<feature type="region of interest" description="Disordered" evidence="1">
    <location>
        <begin position="211"/>
        <end position="247"/>
    </location>
</feature>
<protein>
    <submittedName>
        <fullName evidence="3">Uma2 family endonuclease</fullName>
    </submittedName>
</protein>
<keyword evidence="4" id="KW-1185">Reference proteome</keyword>
<dbReference type="RefSeq" id="WP_193917976.1">
    <property type="nucleotide sequence ID" value="NZ_JADEXS020000001.1"/>
</dbReference>
<dbReference type="Pfam" id="PF05685">
    <property type="entry name" value="Uma2"/>
    <property type="match status" value="1"/>
</dbReference>
<dbReference type="AlphaFoldDB" id="A0A8J6ZM09"/>
<proteinExistence type="predicted"/>
<dbReference type="GO" id="GO:0004519">
    <property type="term" value="F:endonuclease activity"/>
    <property type="evidence" value="ECO:0007669"/>
    <property type="project" value="UniProtKB-KW"/>
</dbReference>
<evidence type="ECO:0000313" key="3">
    <source>
        <dbReference type="EMBL" id="MBE9023975.1"/>
    </source>
</evidence>